<protein>
    <submittedName>
        <fullName evidence="7">Aromatic acid exporter family member 1</fullName>
    </submittedName>
</protein>
<dbReference type="Pfam" id="PF06081">
    <property type="entry name" value="ArAE_1"/>
    <property type="match status" value="1"/>
</dbReference>
<feature type="transmembrane region" description="Helical" evidence="6">
    <location>
        <begin position="61"/>
        <end position="89"/>
    </location>
</feature>
<keyword evidence="4 6" id="KW-1133">Transmembrane helix</keyword>
<keyword evidence="3 6" id="KW-0812">Transmembrane</keyword>
<evidence type="ECO:0000256" key="4">
    <source>
        <dbReference type="ARBA" id="ARBA00022989"/>
    </source>
</evidence>
<reference evidence="7 8" key="1">
    <citation type="submission" date="2019-03" db="EMBL/GenBank/DDBJ databases">
        <title>Subsurface microbial communities from deep shales in Ohio and West Virginia, USA.</title>
        <authorList>
            <person name="Wrighton K."/>
        </authorList>
    </citation>
    <scope>NUCLEOTIDE SEQUENCE [LARGE SCALE GENOMIC DNA]</scope>
    <source>
        <strain evidence="7 8">MSL 6dP</strain>
    </source>
</reference>
<evidence type="ECO:0000256" key="1">
    <source>
        <dbReference type="ARBA" id="ARBA00004651"/>
    </source>
</evidence>
<dbReference type="GO" id="GO:0005886">
    <property type="term" value="C:plasma membrane"/>
    <property type="evidence" value="ECO:0007669"/>
    <property type="project" value="UniProtKB-SubCell"/>
</dbReference>
<evidence type="ECO:0000256" key="6">
    <source>
        <dbReference type="SAM" id="Phobius"/>
    </source>
</evidence>
<dbReference type="PANTHER" id="PTHR30509:SF9">
    <property type="entry name" value="MULTIDRUG RESISTANCE PROTEIN MDTO"/>
    <property type="match status" value="1"/>
</dbReference>
<dbReference type="AlphaFoldDB" id="A0A4R8GJ81"/>
<keyword evidence="8" id="KW-1185">Reference proteome</keyword>
<dbReference type="PANTHER" id="PTHR30509">
    <property type="entry name" value="P-HYDROXYBENZOIC ACID EFFLUX PUMP SUBUNIT-RELATED"/>
    <property type="match status" value="1"/>
</dbReference>
<keyword evidence="5 6" id="KW-0472">Membrane</keyword>
<organism evidence="7 8">
    <name type="scientific">Orenia marismortui</name>
    <dbReference type="NCBI Taxonomy" id="46469"/>
    <lineage>
        <taxon>Bacteria</taxon>
        <taxon>Bacillati</taxon>
        <taxon>Bacillota</taxon>
        <taxon>Clostridia</taxon>
        <taxon>Halanaerobiales</taxon>
        <taxon>Halobacteroidaceae</taxon>
        <taxon>Orenia</taxon>
    </lineage>
</organism>
<name>A0A4R8GJ81_9FIRM</name>
<dbReference type="RefSeq" id="WP_166668017.1">
    <property type="nucleotide sequence ID" value="NZ_SOEG01000045.1"/>
</dbReference>
<keyword evidence="2" id="KW-1003">Cell membrane</keyword>
<feature type="transmembrane region" description="Helical" evidence="6">
    <location>
        <begin position="129"/>
        <end position="147"/>
    </location>
</feature>
<dbReference type="STRING" id="926561.GCA_000379025_02802"/>
<proteinExistence type="predicted"/>
<comment type="subcellular location">
    <subcellularLocation>
        <location evidence="1">Cell membrane</location>
        <topology evidence="1">Multi-pass membrane protein</topology>
    </subcellularLocation>
</comment>
<gene>
    <name evidence="7" type="ORF">C7959_14518</name>
</gene>
<dbReference type="InterPro" id="IPR010343">
    <property type="entry name" value="ArAE_1"/>
</dbReference>
<dbReference type="Proteomes" id="UP000295832">
    <property type="component" value="Unassembled WGS sequence"/>
</dbReference>
<evidence type="ECO:0000256" key="5">
    <source>
        <dbReference type="ARBA" id="ARBA00023136"/>
    </source>
</evidence>
<evidence type="ECO:0000313" key="8">
    <source>
        <dbReference type="Proteomes" id="UP000295832"/>
    </source>
</evidence>
<comment type="caution">
    <text evidence="7">The sequence shown here is derived from an EMBL/GenBank/DDBJ whole genome shotgun (WGS) entry which is preliminary data.</text>
</comment>
<sequence length="155" mass="16923">MISSNFEKAFKAGVAVFLSIVIGGFLHINSLFYAAIAAVITLQTKVVDTIKAGQNRVFGTIVGAIIGMCFAIIGQGNAVLCGLGIFLTVLSCQKFGYDKSINIACIVFIAIMINLYEDITPFYYSVYRLKDTLVGIITAIIVDYLIFPKKDQKFN</sequence>
<feature type="transmembrane region" description="Helical" evidence="6">
    <location>
        <begin position="12"/>
        <end position="41"/>
    </location>
</feature>
<evidence type="ECO:0000313" key="7">
    <source>
        <dbReference type="EMBL" id="TDX45415.1"/>
    </source>
</evidence>
<evidence type="ECO:0000256" key="3">
    <source>
        <dbReference type="ARBA" id="ARBA00022692"/>
    </source>
</evidence>
<dbReference type="EMBL" id="SOEG01000045">
    <property type="protein sequence ID" value="TDX45415.1"/>
    <property type="molecule type" value="Genomic_DNA"/>
</dbReference>
<evidence type="ECO:0000256" key="2">
    <source>
        <dbReference type="ARBA" id="ARBA00022475"/>
    </source>
</evidence>
<accession>A0A4R8GJ81</accession>
<feature type="transmembrane region" description="Helical" evidence="6">
    <location>
        <begin position="101"/>
        <end position="117"/>
    </location>
</feature>